<dbReference type="InterPro" id="IPR052039">
    <property type="entry name" value="Caspase-related_regulators"/>
</dbReference>
<evidence type="ECO:0000313" key="4">
    <source>
        <dbReference type="Proteomes" id="UP000644507"/>
    </source>
</evidence>
<reference evidence="3" key="1">
    <citation type="journal article" date="2014" name="Int. J. Syst. Evol. Microbiol.">
        <title>Complete genome sequence of Corynebacterium casei LMG S-19264T (=DSM 44701T), isolated from a smear-ripened cheese.</title>
        <authorList>
            <consortium name="US DOE Joint Genome Institute (JGI-PGF)"/>
            <person name="Walter F."/>
            <person name="Albersmeier A."/>
            <person name="Kalinowski J."/>
            <person name="Ruckert C."/>
        </authorList>
    </citation>
    <scope>NUCLEOTIDE SEQUENCE</scope>
    <source>
        <strain evidence="3">KCTC 12988</strain>
    </source>
</reference>
<feature type="domain" description="Peptidase C14 caspase" evidence="2">
    <location>
        <begin position="21"/>
        <end position="231"/>
    </location>
</feature>
<protein>
    <recommendedName>
        <fullName evidence="2">Peptidase C14 caspase domain-containing protein</fullName>
    </recommendedName>
</protein>
<dbReference type="Proteomes" id="UP000644507">
    <property type="component" value="Unassembled WGS sequence"/>
</dbReference>
<dbReference type="GO" id="GO:0006508">
    <property type="term" value="P:proteolysis"/>
    <property type="evidence" value="ECO:0007669"/>
    <property type="project" value="InterPro"/>
</dbReference>
<name>A0A918TIN3_9BACT</name>
<dbReference type="Pfam" id="PF00656">
    <property type="entry name" value="Peptidase_C14"/>
    <property type="match status" value="1"/>
</dbReference>
<dbReference type="SUPFAM" id="SSF52129">
    <property type="entry name" value="Caspase-like"/>
    <property type="match status" value="1"/>
</dbReference>
<keyword evidence="4" id="KW-1185">Reference proteome</keyword>
<gene>
    <name evidence="3" type="ORF">GCM10007100_14170</name>
</gene>
<dbReference type="Gene3D" id="3.40.50.1460">
    <property type="match status" value="1"/>
</dbReference>
<dbReference type="InterPro" id="IPR029030">
    <property type="entry name" value="Caspase-like_dom_sf"/>
</dbReference>
<keyword evidence="1" id="KW-0732">Signal</keyword>
<accession>A0A918TIN3</accession>
<dbReference type="RefSeq" id="WP_189568915.1">
    <property type="nucleotide sequence ID" value="NZ_BMXI01000005.1"/>
</dbReference>
<comment type="caution">
    <text evidence="3">The sequence shown here is derived from an EMBL/GenBank/DDBJ whole genome shotgun (WGS) entry which is preliminary data.</text>
</comment>
<proteinExistence type="predicted"/>
<feature type="chain" id="PRO_5037482866" description="Peptidase C14 caspase domain-containing protein" evidence="1">
    <location>
        <begin position="19"/>
        <end position="556"/>
    </location>
</feature>
<sequence>MKLQAALALFFSILTTLSAENLAVVIGNSDYNTKTGDLPSAASDARLVAEILAGAGFQFPFAPETLVSENLTAESLRSGIRRNRTRFQDANLVILYYAGHGAQVKNDLIFLGVDAVVPPNASDSMLLSEGKLFASIVPNLKPTNGVGMLVIFDACRIGSAAGQGVINYGNDVGVICSTQPLQRADNAKDKVSASVFTETFAQAMKDRKTVRESFELVSQRMRRETDKTPAFYLEPTSRIASFKFPPTTYISPSPVQKLNVSATRPLTYPDRLYLTSQVGEGVNLRQEPGGKSEGILVQHNDSARVGFTNKSEEFTENSVTSYPVKVVGWALSRNIKTGKEFLTRESGRFTVLSEAIKIRPDANLSLKETSKLSPGATGKLLNEFTTYGNYDWQKVEWTGWATAVSSSGKTYLSALEGGGEIAPTPNQSTQSEKTLAGSFTFKLQNGQGQAVTQSQRSIVLDPATPNQISLFCIENDSNNQNIKSRVLLTGEWNGNRFSGDQQTVLETGYTNWANETFFFEFNDSRTQAQAVFSYSPDGKSTVTARGQLNTVTPRPN</sequence>
<evidence type="ECO:0000259" key="2">
    <source>
        <dbReference type="Pfam" id="PF00656"/>
    </source>
</evidence>
<feature type="signal peptide" evidence="1">
    <location>
        <begin position="1"/>
        <end position="18"/>
    </location>
</feature>
<dbReference type="PANTHER" id="PTHR22576">
    <property type="entry name" value="MUCOSA ASSOCIATED LYMPHOID TISSUE LYMPHOMA TRANSLOCATION PROTEIN 1/PARACASPASE"/>
    <property type="match status" value="1"/>
</dbReference>
<dbReference type="AlphaFoldDB" id="A0A918TIN3"/>
<evidence type="ECO:0000256" key="1">
    <source>
        <dbReference type="SAM" id="SignalP"/>
    </source>
</evidence>
<organism evidence="3 4">
    <name type="scientific">Roseibacillus persicicus</name>
    <dbReference type="NCBI Taxonomy" id="454148"/>
    <lineage>
        <taxon>Bacteria</taxon>
        <taxon>Pseudomonadati</taxon>
        <taxon>Verrucomicrobiota</taxon>
        <taxon>Verrucomicrobiia</taxon>
        <taxon>Verrucomicrobiales</taxon>
        <taxon>Verrucomicrobiaceae</taxon>
        <taxon>Roseibacillus</taxon>
    </lineage>
</organism>
<dbReference type="PANTHER" id="PTHR22576:SF37">
    <property type="entry name" value="MUCOSA-ASSOCIATED LYMPHOID TISSUE LYMPHOMA TRANSLOCATION PROTEIN 1"/>
    <property type="match status" value="1"/>
</dbReference>
<reference evidence="3" key="2">
    <citation type="submission" date="2020-09" db="EMBL/GenBank/DDBJ databases">
        <authorList>
            <person name="Sun Q."/>
            <person name="Kim S."/>
        </authorList>
    </citation>
    <scope>NUCLEOTIDE SEQUENCE</scope>
    <source>
        <strain evidence="3">KCTC 12988</strain>
    </source>
</reference>
<dbReference type="InterPro" id="IPR011600">
    <property type="entry name" value="Pept_C14_caspase"/>
</dbReference>
<dbReference type="EMBL" id="BMXI01000005">
    <property type="protein sequence ID" value="GHC49387.1"/>
    <property type="molecule type" value="Genomic_DNA"/>
</dbReference>
<dbReference type="GO" id="GO:0004197">
    <property type="term" value="F:cysteine-type endopeptidase activity"/>
    <property type="evidence" value="ECO:0007669"/>
    <property type="project" value="InterPro"/>
</dbReference>
<evidence type="ECO:0000313" key="3">
    <source>
        <dbReference type="EMBL" id="GHC49387.1"/>
    </source>
</evidence>